<feature type="compositionally biased region" description="Basic and acidic residues" evidence="8">
    <location>
        <begin position="533"/>
        <end position="553"/>
    </location>
</feature>
<dbReference type="Proteomes" id="UP000192578">
    <property type="component" value="Unassembled WGS sequence"/>
</dbReference>
<evidence type="ECO:0000256" key="2">
    <source>
        <dbReference type="ARBA" id="ARBA00011064"/>
    </source>
</evidence>
<dbReference type="EMBL" id="MTYJ01000159">
    <property type="protein sequence ID" value="OQV11856.1"/>
    <property type="molecule type" value="Genomic_DNA"/>
</dbReference>
<dbReference type="PANTHER" id="PTHR23065">
    <property type="entry name" value="PROLINE-SERINE-THREONINE PHOSPHATASE INTERACTING PROTEIN 1"/>
    <property type="match status" value="1"/>
</dbReference>
<accession>A0A1W0W9H8</accession>
<evidence type="ECO:0000256" key="8">
    <source>
        <dbReference type="SAM" id="MobiDB-lite"/>
    </source>
</evidence>
<sequence>MVKFTENFWGEKFLGFDVLYHNMKYGQKSCNDFIEFIKERMLVEENYSKQLGKLSRQVAAYPPLGSFSPYWNVLKQSTEKDSALHQQMVLKLQELLKDIQKYLEEQSRKHKTMKDAEQETSNVVQAIQNLSTTLQKAKEAYLSRSQELEKLRKESGGPKDIERAETRLKKAAEDYRSQVEKYASMRQDFDRKMTNSSQHFQDLEEQHLQQMLEFASSYSRTLEFNQQTLAEICVDLRNQTGDLSIDRFLHLFVESKATGMDKPAPIEFEESSAGATPPPPPHVPSPTSNLLLFDGDENVSNTHHHLFHAPFPGSVPMNAAAVAFDDVPASTAVKEKKREGILRKKPHPVAAEYMNGHGDHVAVGSLSEKHENHQTTTNGTAAASKKGFLESRRKFPSLKNLFTTKSNDESKSSDLSCPDSSSDLNSSSNNFFTKKSARPDLSRATLRGSKWFFRSKKDPSEKEKEKENKKAAAGKTTKSKKKSTEVTRDASNTPTIAEDAKSESSFGSQPYDQSNASTVPQLDAEGFVIRPMDAADGHTKKRSDSYEQYKTSDSDSEEDDKPKKFNVVIKPPSLQPNHTGPAGDDPALRAHAMALKLGEGPGLGFSYTGGKRATTRQQEIMQRSTSMSSAMMGAKLNVFDPFGAPTTGSSSTDSPSSQQSFPIPPQKTGGSISSNPWDSTVDLSLLSQSASSSQFQSHPVLGGPPLPSRSSNLYSTTLSSTPTVAIPLAVAFIEKVSAEFHGADESRCRTRIDGDLILTFPSGVLQTLISNPNHPALSFCLTHTSLLENVLPNKHLVTQETQIDDGRITYTFNMTNLTNQLKKQAEAKAIPQPYQNIQVMKYHVMSSTGAQHAPIHLVCYWKQDERTTDMRIDFRRNASCPQLRGLQLALAIAPDTDVTGMTSMPAGDFAPHEHTAKWNILNPSTEMANVKARFEHPPASRGRVVAPISCSFQADGVLLSRVLFELACPGYQVSMVKMRVCSAKYVCEPE</sequence>
<evidence type="ECO:0000259" key="10">
    <source>
        <dbReference type="PROSITE" id="PS51741"/>
    </source>
</evidence>
<feature type="domain" description="F-BAR" evidence="10">
    <location>
        <begin position="2"/>
        <end position="248"/>
    </location>
</feature>
<name>A0A1W0W9H8_HYPEX</name>
<dbReference type="GO" id="GO:0030136">
    <property type="term" value="C:clathrin-coated vesicle"/>
    <property type="evidence" value="ECO:0007669"/>
    <property type="project" value="TreeGrafter"/>
</dbReference>
<feature type="domain" description="MHD" evidence="9">
    <location>
        <begin position="725"/>
        <end position="990"/>
    </location>
</feature>
<dbReference type="AlphaFoldDB" id="A0A1W0W9H8"/>
<dbReference type="GO" id="GO:0005905">
    <property type="term" value="C:clathrin-coated pit"/>
    <property type="evidence" value="ECO:0007669"/>
    <property type="project" value="UniProtKB-SubCell"/>
</dbReference>
<protein>
    <submittedName>
        <fullName evidence="11">F-BAR domain only protein 2</fullName>
    </submittedName>
</protein>
<dbReference type="InterPro" id="IPR028565">
    <property type="entry name" value="MHD"/>
</dbReference>
<feature type="compositionally biased region" description="Basic and acidic residues" evidence="8">
    <location>
        <begin position="455"/>
        <end position="470"/>
    </location>
</feature>
<dbReference type="GO" id="GO:0005886">
    <property type="term" value="C:plasma membrane"/>
    <property type="evidence" value="ECO:0007669"/>
    <property type="project" value="TreeGrafter"/>
</dbReference>
<keyword evidence="12" id="KW-1185">Reference proteome</keyword>
<comment type="caution">
    <text evidence="11">The sequence shown here is derived from an EMBL/GenBank/DDBJ whole genome shotgun (WGS) entry which is preliminary data.</text>
</comment>
<dbReference type="Pfam" id="PF10291">
    <property type="entry name" value="muHD"/>
    <property type="match status" value="1"/>
</dbReference>
<dbReference type="InterPro" id="IPR027267">
    <property type="entry name" value="AH/BAR_dom_sf"/>
</dbReference>
<dbReference type="OrthoDB" id="5593455at2759"/>
<evidence type="ECO:0000256" key="1">
    <source>
        <dbReference type="ARBA" id="ARBA00004283"/>
    </source>
</evidence>
<feature type="region of interest" description="Disordered" evidence="8">
    <location>
        <begin position="269"/>
        <end position="288"/>
    </location>
</feature>
<keyword evidence="5" id="KW-0168">Coated pit</keyword>
<feature type="region of interest" description="Disordered" evidence="8">
    <location>
        <begin position="400"/>
        <end position="434"/>
    </location>
</feature>
<feature type="compositionally biased region" description="Low complexity" evidence="8">
    <location>
        <begin position="645"/>
        <end position="661"/>
    </location>
</feature>
<dbReference type="InterPro" id="IPR001060">
    <property type="entry name" value="FCH_dom"/>
</dbReference>
<dbReference type="SMART" id="SM00055">
    <property type="entry name" value="FCH"/>
    <property type="match status" value="1"/>
</dbReference>
<dbReference type="PROSITE" id="PS51741">
    <property type="entry name" value="F_BAR"/>
    <property type="match status" value="1"/>
</dbReference>
<keyword evidence="5" id="KW-0472">Membrane</keyword>
<dbReference type="InterPro" id="IPR031160">
    <property type="entry name" value="F_BAR_dom"/>
</dbReference>
<feature type="region of interest" description="Disordered" evidence="8">
    <location>
        <begin position="455"/>
        <end position="517"/>
    </location>
</feature>
<keyword evidence="4 6" id="KW-0175">Coiled coil</keyword>
<evidence type="ECO:0000256" key="3">
    <source>
        <dbReference type="ARBA" id="ARBA00022583"/>
    </source>
</evidence>
<keyword evidence="3" id="KW-0254">Endocytosis</keyword>
<feature type="region of interest" description="Disordered" evidence="8">
    <location>
        <begin position="694"/>
        <end position="714"/>
    </location>
</feature>
<comment type="subcellular location">
    <subcellularLocation>
        <location evidence="1">Membrane</location>
        <location evidence="1">Clathrin-coated pit</location>
        <topology evidence="1">Peripheral membrane protein</topology>
        <orientation evidence="1">Cytoplasmic side</orientation>
    </subcellularLocation>
</comment>
<dbReference type="InterPro" id="IPR018808">
    <property type="entry name" value="Muniscin_C"/>
</dbReference>
<dbReference type="GO" id="GO:0072583">
    <property type="term" value="P:clathrin-dependent endocytosis"/>
    <property type="evidence" value="ECO:0007669"/>
    <property type="project" value="TreeGrafter"/>
</dbReference>
<feature type="region of interest" description="Disordered" evidence="8">
    <location>
        <begin position="370"/>
        <end position="389"/>
    </location>
</feature>
<evidence type="ECO:0000256" key="4">
    <source>
        <dbReference type="ARBA" id="ARBA00023054"/>
    </source>
</evidence>
<evidence type="ECO:0000313" key="11">
    <source>
        <dbReference type="EMBL" id="OQV11856.1"/>
    </source>
</evidence>
<evidence type="ECO:0000313" key="12">
    <source>
        <dbReference type="Proteomes" id="UP000192578"/>
    </source>
</evidence>
<dbReference type="PANTHER" id="PTHR23065:SF15">
    <property type="entry name" value="AT02057P"/>
    <property type="match status" value="1"/>
</dbReference>
<evidence type="ECO:0000256" key="5">
    <source>
        <dbReference type="ARBA" id="ARBA00023176"/>
    </source>
</evidence>
<feature type="coiled-coil region" evidence="7">
    <location>
        <begin position="85"/>
        <end position="181"/>
    </location>
</feature>
<comment type="similarity">
    <text evidence="2">Belongs to the FCHO family.</text>
</comment>
<dbReference type="Gene3D" id="1.20.1270.60">
    <property type="entry name" value="Arfaptin homology (AH) domain/BAR domain"/>
    <property type="match status" value="1"/>
</dbReference>
<reference evidence="12" key="1">
    <citation type="submission" date="2017-01" db="EMBL/GenBank/DDBJ databases">
        <title>Comparative genomics of anhydrobiosis in the tardigrade Hypsibius dujardini.</title>
        <authorList>
            <person name="Yoshida Y."/>
            <person name="Koutsovoulos G."/>
            <person name="Laetsch D."/>
            <person name="Stevens L."/>
            <person name="Kumar S."/>
            <person name="Horikawa D."/>
            <person name="Ishino K."/>
            <person name="Komine S."/>
            <person name="Tomita M."/>
            <person name="Blaxter M."/>
            <person name="Arakawa K."/>
        </authorList>
    </citation>
    <scope>NUCLEOTIDE SEQUENCE [LARGE SCALE GENOMIC DNA]</scope>
    <source>
        <strain evidence="12">Z151</strain>
    </source>
</reference>
<proteinExistence type="inferred from homology"/>
<evidence type="ECO:0000256" key="6">
    <source>
        <dbReference type="PROSITE-ProRule" id="PRU01077"/>
    </source>
</evidence>
<evidence type="ECO:0000259" key="9">
    <source>
        <dbReference type="PROSITE" id="PS51072"/>
    </source>
</evidence>
<feature type="compositionally biased region" description="Polar residues" evidence="8">
    <location>
        <begin position="503"/>
        <end position="517"/>
    </location>
</feature>
<dbReference type="PROSITE" id="PS51072">
    <property type="entry name" value="MHD"/>
    <property type="match status" value="1"/>
</dbReference>
<gene>
    <name evidence="11" type="ORF">BV898_13824</name>
</gene>
<feature type="region of interest" description="Disordered" evidence="8">
    <location>
        <begin position="639"/>
        <end position="675"/>
    </location>
</feature>
<evidence type="ECO:0000256" key="7">
    <source>
        <dbReference type="SAM" id="Coils"/>
    </source>
</evidence>
<feature type="region of interest" description="Disordered" evidence="8">
    <location>
        <begin position="532"/>
        <end position="563"/>
    </location>
</feature>
<dbReference type="SUPFAM" id="SSF103657">
    <property type="entry name" value="BAR/IMD domain-like"/>
    <property type="match status" value="1"/>
</dbReference>
<dbReference type="InterPro" id="IPR054713">
    <property type="entry name" value="GMIP/FCHO2-like_FCH"/>
</dbReference>
<dbReference type="Pfam" id="PF22699">
    <property type="entry name" value="GMIP-like_FCH"/>
    <property type="match status" value="1"/>
</dbReference>
<dbReference type="GO" id="GO:0048268">
    <property type="term" value="P:clathrin coat assembly"/>
    <property type="evidence" value="ECO:0007669"/>
    <property type="project" value="TreeGrafter"/>
</dbReference>
<organism evidence="11 12">
    <name type="scientific">Hypsibius exemplaris</name>
    <name type="common">Freshwater tardigrade</name>
    <dbReference type="NCBI Taxonomy" id="2072580"/>
    <lineage>
        <taxon>Eukaryota</taxon>
        <taxon>Metazoa</taxon>
        <taxon>Ecdysozoa</taxon>
        <taxon>Tardigrada</taxon>
        <taxon>Eutardigrada</taxon>
        <taxon>Parachela</taxon>
        <taxon>Hypsibioidea</taxon>
        <taxon>Hypsibiidae</taxon>
        <taxon>Hypsibius</taxon>
    </lineage>
</organism>
<feature type="compositionally biased region" description="Low complexity" evidence="8">
    <location>
        <begin position="413"/>
        <end position="430"/>
    </location>
</feature>